<reference evidence="1" key="1">
    <citation type="journal article" date="2021" name="PeerJ">
        <title>Extensive microbial diversity within the chicken gut microbiome revealed by metagenomics and culture.</title>
        <authorList>
            <person name="Gilroy R."/>
            <person name="Ravi A."/>
            <person name="Getino M."/>
            <person name="Pursley I."/>
            <person name="Horton D.L."/>
            <person name="Alikhan N.F."/>
            <person name="Baker D."/>
            <person name="Gharbi K."/>
            <person name="Hall N."/>
            <person name="Watson M."/>
            <person name="Adriaenssens E.M."/>
            <person name="Foster-Nyarko E."/>
            <person name="Jarju S."/>
            <person name="Secka A."/>
            <person name="Antonio M."/>
            <person name="Oren A."/>
            <person name="Chaudhuri R.R."/>
            <person name="La Ragione R."/>
            <person name="Hildebrand F."/>
            <person name="Pallen M.J."/>
        </authorList>
    </citation>
    <scope>NUCLEOTIDE SEQUENCE</scope>
    <source>
        <strain evidence="1">F6-6636</strain>
    </source>
</reference>
<evidence type="ECO:0000313" key="2">
    <source>
        <dbReference type="Proteomes" id="UP000777303"/>
    </source>
</evidence>
<reference evidence="1" key="2">
    <citation type="submission" date="2021-04" db="EMBL/GenBank/DDBJ databases">
        <authorList>
            <person name="Gilroy R."/>
        </authorList>
    </citation>
    <scope>NUCLEOTIDE SEQUENCE</scope>
    <source>
        <strain evidence="1">F6-6636</strain>
    </source>
</reference>
<accession>A0A948X0F3</accession>
<proteinExistence type="predicted"/>
<dbReference type="Proteomes" id="UP000777303">
    <property type="component" value="Unassembled WGS sequence"/>
</dbReference>
<evidence type="ECO:0000313" key="1">
    <source>
        <dbReference type="EMBL" id="MBU3851251.1"/>
    </source>
</evidence>
<gene>
    <name evidence="1" type="ORF">H9901_00855</name>
</gene>
<name>A0A948X0F3_9LACO</name>
<comment type="caution">
    <text evidence="1">The sequence shown here is derived from an EMBL/GenBank/DDBJ whole genome shotgun (WGS) entry which is preliminary data.</text>
</comment>
<dbReference type="EMBL" id="JAHLFS010000012">
    <property type="protein sequence ID" value="MBU3851251.1"/>
    <property type="molecule type" value="Genomic_DNA"/>
</dbReference>
<dbReference type="InterPro" id="IPR024524">
    <property type="entry name" value="DUF3800"/>
</dbReference>
<organism evidence="1 2">
    <name type="scientific">Candidatus Paralactobacillus gallistercoris</name>
    <dbReference type="NCBI Taxonomy" id="2838724"/>
    <lineage>
        <taxon>Bacteria</taxon>
        <taxon>Bacillati</taxon>
        <taxon>Bacillota</taxon>
        <taxon>Bacilli</taxon>
        <taxon>Lactobacillales</taxon>
        <taxon>Lactobacillaceae</taxon>
        <taxon>Lactobacillus</taxon>
    </lineage>
</organism>
<dbReference type="Pfam" id="PF12686">
    <property type="entry name" value="DUF3800"/>
    <property type="match status" value="1"/>
</dbReference>
<sequence>MNKAWRNRPTKIDEVDKKINYIIAMDESGTPTLKGIQRKIKNNEQMQDNDRFFTLSACAFNVNNFYNAKDEVMKIKNKYWPDGKYQNARVCFHATEIKRHNRNTSFDLPNDTYNLLVNDIKELLHCAPMKIFSATIDKYKHVEKYAFEYSNPKIKPYYPYDLCVKFLLERLMMFLKPRETCVIILEARGKKEDKELLYKIKDIIDHGSGYLDSSRFNKIQGVYFNPKWNNSNKEKSYWELELADLCCFAINHHFFNPNNIESTFINIEPKLYEYPNYMGKGLKFFPK</sequence>
<protein>
    <submittedName>
        <fullName evidence="1">DUF3800 domain-containing protein</fullName>
    </submittedName>
</protein>
<dbReference type="AlphaFoldDB" id="A0A948X0F3"/>